<dbReference type="GO" id="GO:0005737">
    <property type="term" value="C:cytoplasm"/>
    <property type="evidence" value="ECO:0007669"/>
    <property type="project" value="UniProtKB-ARBA"/>
</dbReference>
<accession>A0A418XUE1</accession>
<dbReference type="PIRSF" id="PIRSF039033">
    <property type="entry name" value="START_dom"/>
    <property type="match status" value="1"/>
</dbReference>
<protein>
    <recommendedName>
        <fullName evidence="2">START domain-containing protein</fullName>
    </recommendedName>
</protein>
<feature type="chain" id="PRO_5019199111" description="START domain-containing protein" evidence="1">
    <location>
        <begin position="19"/>
        <end position="221"/>
    </location>
</feature>
<name>A0A418XUE1_9GAMM</name>
<feature type="signal peptide" evidence="1">
    <location>
        <begin position="1"/>
        <end position="18"/>
    </location>
</feature>
<dbReference type="OrthoDB" id="5734556at2"/>
<dbReference type="EMBL" id="QYYA01000006">
    <property type="protein sequence ID" value="RJG16168.1"/>
    <property type="molecule type" value="Genomic_DNA"/>
</dbReference>
<keyword evidence="1" id="KW-0732">Signal</keyword>
<sequence>MVRALFLALLVVAGPLWAEDWKTTHQGQERGDIFTYAREVDNSPVKAFKGIVEVKASMASVLAVLTGVDNFGEWIFQIKGAERLSADHQERIHMRFKGIWPVSDRDVVLANTLTQESGSGTIILHSVNAEGFLPKQDGYVRIPALDNQFVLTPMEDGWIRVQFETFVDPGGSVPVWLANLVATRAPYETLEGLKEQLEKPRFANARREDLPALPGMDQLEW</sequence>
<dbReference type="GO" id="GO:0008289">
    <property type="term" value="F:lipid binding"/>
    <property type="evidence" value="ECO:0007669"/>
    <property type="project" value="InterPro"/>
</dbReference>
<evidence type="ECO:0000256" key="1">
    <source>
        <dbReference type="SAM" id="SignalP"/>
    </source>
</evidence>
<gene>
    <name evidence="3" type="ORF">D4A39_15350</name>
</gene>
<evidence type="ECO:0000313" key="4">
    <source>
        <dbReference type="Proteomes" id="UP000283734"/>
    </source>
</evidence>
<dbReference type="InterPro" id="IPR023393">
    <property type="entry name" value="START-like_dom_sf"/>
</dbReference>
<evidence type="ECO:0000259" key="2">
    <source>
        <dbReference type="PROSITE" id="PS50848"/>
    </source>
</evidence>
<dbReference type="PANTHER" id="PTHR19308">
    <property type="entry name" value="PHOSPHATIDYLCHOLINE TRANSFER PROTEIN"/>
    <property type="match status" value="1"/>
</dbReference>
<dbReference type="Gene3D" id="3.30.530.20">
    <property type="match status" value="1"/>
</dbReference>
<organism evidence="3 4">
    <name type="scientific">Alcanivorax profundi</name>
    <dbReference type="NCBI Taxonomy" id="2338368"/>
    <lineage>
        <taxon>Bacteria</taxon>
        <taxon>Pseudomonadati</taxon>
        <taxon>Pseudomonadota</taxon>
        <taxon>Gammaproteobacteria</taxon>
        <taxon>Oceanospirillales</taxon>
        <taxon>Alcanivoracaceae</taxon>
        <taxon>Alcanivorax</taxon>
    </lineage>
</organism>
<feature type="domain" description="START" evidence="2">
    <location>
        <begin position="19"/>
        <end position="202"/>
    </location>
</feature>
<evidence type="ECO:0000313" key="3">
    <source>
        <dbReference type="EMBL" id="RJG16168.1"/>
    </source>
</evidence>
<comment type="caution">
    <text evidence="3">The sequence shown here is derived from an EMBL/GenBank/DDBJ whole genome shotgun (WGS) entry which is preliminary data.</text>
</comment>
<proteinExistence type="predicted"/>
<reference evidence="3 4" key="1">
    <citation type="submission" date="2018-09" db="EMBL/GenBank/DDBJ databases">
        <title>Alcanivorax profundi sp. nov., isolated from 1000 m-depth seawater of the Mariana Trench.</title>
        <authorList>
            <person name="Liu J."/>
        </authorList>
    </citation>
    <scope>NUCLEOTIDE SEQUENCE [LARGE SCALE GENOMIC DNA]</scope>
    <source>
        <strain evidence="3 4">MTEO17</strain>
    </source>
</reference>
<dbReference type="PANTHER" id="PTHR19308:SF14">
    <property type="entry name" value="START DOMAIN-CONTAINING PROTEIN"/>
    <property type="match status" value="1"/>
</dbReference>
<dbReference type="Proteomes" id="UP000283734">
    <property type="component" value="Unassembled WGS sequence"/>
</dbReference>
<dbReference type="InterPro" id="IPR051213">
    <property type="entry name" value="START_lipid_transfer"/>
</dbReference>
<dbReference type="PROSITE" id="PS50848">
    <property type="entry name" value="START"/>
    <property type="match status" value="1"/>
</dbReference>
<dbReference type="InterPro" id="IPR002913">
    <property type="entry name" value="START_lipid-bd_dom"/>
</dbReference>
<dbReference type="InterPro" id="IPR028347">
    <property type="entry name" value="START_dom_prot"/>
</dbReference>
<dbReference type="AlphaFoldDB" id="A0A418XUE1"/>
<dbReference type="Pfam" id="PF01852">
    <property type="entry name" value="START"/>
    <property type="match status" value="1"/>
</dbReference>
<dbReference type="SUPFAM" id="SSF55961">
    <property type="entry name" value="Bet v1-like"/>
    <property type="match status" value="1"/>
</dbReference>
<keyword evidence="4" id="KW-1185">Reference proteome</keyword>
<dbReference type="CDD" id="cd08876">
    <property type="entry name" value="START_1"/>
    <property type="match status" value="1"/>
</dbReference>